<keyword evidence="2" id="KW-1185">Reference proteome</keyword>
<dbReference type="WBParaSite" id="PTRK_0001138400.1">
    <property type="protein sequence ID" value="PTRK_0001138400.1"/>
    <property type="gene ID" value="PTRK_0001138400"/>
</dbReference>
<protein>
    <submittedName>
        <fullName evidence="3">Orfan</fullName>
    </submittedName>
</protein>
<organism evidence="2 3">
    <name type="scientific">Parastrongyloides trichosuri</name>
    <name type="common">Possum-specific nematode worm</name>
    <dbReference type="NCBI Taxonomy" id="131310"/>
    <lineage>
        <taxon>Eukaryota</taxon>
        <taxon>Metazoa</taxon>
        <taxon>Ecdysozoa</taxon>
        <taxon>Nematoda</taxon>
        <taxon>Chromadorea</taxon>
        <taxon>Rhabditida</taxon>
        <taxon>Tylenchina</taxon>
        <taxon>Panagrolaimomorpha</taxon>
        <taxon>Strongyloidoidea</taxon>
        <taxon>Strongyloididae</taxon>
        <taxon>Parastrongyloides</taxon>
    </lineage>
</organism>
<keyword evidence="1" id="KW-0472">Membrane</keyword>
<dbReference type="Proteomes" id="UP000038045">
    <property type="component" value="Unplaced"/>
</dbReference>
<evidence type="ECO:0000313" key="2">
    <source>
        <dbReference type="Proteomes" id="UP000038045"/>
    </source>
</evidence>
<keyword evidence="1" id="KW-1133">Transmembrane helix</keyword>
<proteinExistence type="predicted"/>
<evidence type="ECO:0000313" key="3">
    <source>
        <dbReference type="WBParaSite" id="PTRK_0001138400.1"/>
    </source>
</evidence>
<name>A0A0N4ZSA3_PARTI</name>
<accession>A0A0N4ZSA3</accession>
<feature type="transmembrane region" description="Helical" evidence="1">
    <location>
        <begin position="20"/>
        <end position="44"/>
    </location>
</feature>
<sequence length="171" mass="19657">MFNDIEDLDEWILDNTLYLFLNILIIGLMLIFLACGSSVLYIIFKGLEYGSNKLWSVILSKYYDYKESKDDRVTEVEIGRNFTNCDSTTFFDRTTLNLETIELDSMSDMEYYSVNGSFYLQSPELSYSKGKPFPGGVKCHSTPSTLLDEPDDEGTNDLQFNYVKNDIKCIV</sequence>
<evidence type="ECO:0000256" key="1">
    <source>
        <dbReference type="SAM" id="Phobius"/>
    </source>
</evidence>
<keyword evidence="1" id="KW-0812">Transmembrane</keyword>
<reference evidence="3" key="1">
    <citation type="submission" date="2017-02" db="UniProtKB">
        <authorList>
            <consortium name="WormBaseParasite"/>
        </authorList>
    </citation>
    <scope>IDENTIFICATION</scope>
</reference>
<dbReference type="AlphaFoldDB" id="A0A0N4ZSA3"/>